<organism evidence="2 3">
    <name type="scientific">Pseudozyma flocculosa</name>
    <dbReference type="NCBI Taxonomy" id="84751"/>
    <lineage>
        <taxon>Eukaryota</taxon>
        <taxon>Fungi</taxon>
        <taxon>Dikarya</taxon>
        <taxon>Basidiomycota</taxon>
        <taxon>Ustilaginomycotina</taxon>
        <taxon>Ustilaginomycetes</taxon>
        <taxon>Ustilaginales</taxon>
        <taxon>Ustilaginaceae</taxon>
        <taxon>Pseudozyma</taxon>
    </lineage>
</organism>
<dbReference type="AlphaFoldDB" id="A0A5C3FDN9"/>
<proteinExistence type="predicted"/>
<name>A0A5C3FDN9_9BASI</name>
<evidence type="ECO:0000256" key="1">
    <source>
        <dbReference type="SAM" id="MobiDB-lite"/>
    </source>
</evidence>
<sequence length="476" mass="51887">MVCFQSLPVELHKTFCDFLDRDDLSSLARTNRCLRALYTPAFKTHLRLDGSEELLRFLAHHLSPSHPEAGASDDDKPATPLGYQASRIFERRPQRVSDQCLDDIRHIVLYEPGVVWRGPQEKRVSELFSRIDRHAISENAGGPIGAILALCPNTVTLSVLQTPLAMMPSLAAAVVANTPRLRALTIHSPHVDADALATVVGGLRHLDKLDVSGVKTCGCRGEEGQRAGVHALAAALRRSRSLRRLVLTACKALSTDNGALLALLAQAPGKGQEGRETGSSLRLSSLEIRRSPVRGPALAALLASPACRQLQHLFVGGCKRVRGRHIRPRQRRSNDGDTASTSSVTDLEVDGGVLSTSLDWSRLASTRRLRVFSPQPGDLAALLLAIRRRSLPNLLDLVILPRPCQMDEWQDGSTSIRSQLVEALRRHSDPGAELQVGDRLWWRVRSEKQEMMASRACPAAGAAGLCEAAIDVKQQG</sequence>
<evidence type="ECO:0008006" key="4">
    <source>
        <dbReference type="Google" id="ProtNLM"/>
    </source>
</evidence>
<protein>
    <recommendedName>
        <fullName evidence="4">F-box domain-containing protein</fullName>
    </recommendedName>
</protein>
<keyword evidence="3" id="KW-1185">Reference proteome</keyword>
<gene>
    <name evidence="2" type="ORF">PSFLO_07063</name>
</gene>
<dbReference type="InterPro" id="IPR032675">
    <property type="entry name" value="LRR_dom_sf"/>
</dbReference>
<dbReference type="EMBL" id="OOIP01000029">
    <property type="protein sequence ID" value="SPO41581.1"/>
    <property type="molecule type" value="Genomic_DNA"/>
</dbReference>
<evidence type="ECO:0000313" key="3">
    <source>
        <dbReference type="Proteomes" id="UP000323386"/>
    </source>
</evidence>
<dbReference type="OrthoDB" id="3336117at2759"/>
<dbReference type="Proteomes" id="UP000323386">
    <property type="component" value="Unassembled WGS sequence"/>
</dbReference>
<accession>A0A5C3FDN9</accession>
<evidence type="ECO:0000313" key="2">
    <source>
        <dbReference type="EMBL" id="SPO41581.1"/>
    </source>
</evidence>
<dbReference type="SUPFAM" id="SSF52047">
    <property type="entry name" value="RNI-like"/>
    <property type="match status" value="1"/>
</dbReference>
<reference evidence="2 3" key="1">
    <citation type="submission" date="2018-03" db="EMBL/GenBank/DDBJ databases">
        <authorList>
            <person name="Guldener U."/>
        </authorList>
    </citation>
    <scope>NUCLEOTIDE SEQUENCE [LARGE SCALE GENOMIC DNA]</scope>
    <source>
        <strain evidence="2 3">DAOM196992</strain>
    </source>
</reference>
<dbReference type="Gene3D" id="3.80.10.10">
    <property type="entry name" value="Ribonuclease Inhibitor"/>
    <property type="match status" value="1"/>
</dbReference>
<feature type="region of interest" description="Disordered" evidence="1">
    <location>
        <begin position="325"/>
        <end position="344"/>
    </location>
</feature>